<keyword evidence="5" id="KW-0119">Carbohydrate metabolism</keyword>
<dbReference type="PANTHER" id="PTHR31609">
    <property type="entry name" value="YDJC DEACETYLASE FAMILY MEMBER"/>
    <property type="match status" value="1"/>
</dbReference>
<evidence type="ECO:0000256" key="5">
    <source>
        <dbReference type="ARBA" id="ARBA00023277"/>
    </source>
</evidence>
<comment type="cofactor">
    <cofactor evidence="1">
        <name>Mg(2+)</name>
        <dbReference type="ChEBI" id="CHEBI:18420"/>
    </cofactor>
</comment>
<reference evidence="7" key="1">
    <citation type="journal article" date="2019" name="Int. J. Syst. Evol. Microbiol.">
        <title>The Global Catalogue of Microorganisms (GCM) 10K type strain sequencing project: providing services to taxonomists for standard genome sequencing and annotation.</title>
        <authorList>
            <consortium name="The Broad Institute Genomics Platform"/>
            <consortium name="The Broad Institute Genome Sequencing Center for Infectious Disease"/>
            <person name="Wu L."/>
            <person name="Ma J."/>
        </authorList>
    </citation>
    <scope>NUCLEOTIDE SEQUENCE [LARGE SCALE GENOMIC DNA]</scope>
    <source>
        <strain evidence="7">CGMCC 4.7608</strain>
    </source>
</reference>
<evidence type="ECO:0000256" key="4">
    <source>
        <dbReference type="ARBA" id="ARBA00022842"/>
    </source>
</evidence>
<dbReference type="SUPFAM" id="SSF88713">
    <property type="entry name" value="Glycoside hydrolase/deacetylase"/>
    <property type="match status" value="1"/>
</dbReference>
<evidence type="ECO:0000256" key="3">
    <source>
        <dbReference type="ARBA" id="ARBA00022801"/>
    </source>
</evidence>
<gene>
    <name evidence="6" type="ORF">ACFO0R_04895</name>
</gene>
<dbReference type="RefSeq" id="WP_231461901.1">
    <property type="nucleotide sequence ID" value="NZ_JAJOHW010000048.1"/>
</dbReference>
<keyword evidence="3" id="KW-0378">Hydrolase</keyword>
<evidence type="ECO:0000313" key="7">
    <source>
        <dbReference type="Proteomes" id="UP001595999"/>
    </source>
</evidence>
<dbReference type="InterPro" id="IPR011330">
    <property type="entry name" value="Glyco_hydro/deAcase_b/a-brl"/>
</dbReference>
<name>A0ABV8ZQM8_9NEIS</name>
<keyword evidence="4" id="KW-0460">Magnesium</keyword>
<accession>A0ABV8ZQM8</accession>
<sequence length="274" mass="30300">MTKRLTLCADDFAQSDAISAGILELLAAGRLSATSVMSQAPRWASHAGELKAFDGKADVGLHFNLSHPFGDHARPLSHWLMKSQLRQLSRPMLRDAAVMQIDLFQQHFGRLPDFIDGHQHVHALPVVRDALFEAVALRWQGRPLPYLRAPDRLGHPGDNRLKALVLRSVSTGFDDSAQEHGFCTTPWFGGMYSLTPQADFAGLMQQWLARTPDRGLIMCHPGHPAQDKDDPIAATRDKEFRFLGSQAFADLCTQYGVELVRFDNAAPTPTPLAA</sequence>
<dbReference type="CDD" id="cd10807">
    <property type="entry name" value="YdjC_like_3"/>
    <property type="match status" value="1"/>
</dbReference>
<evidence type="ECO:0000256" key="2">
    <source>
        <dbReference type="ARBA" id="ARBA00022723"/>
    </source>
</evidence>
<protein>
    <submittedName>
        <fullName evidence="6">ChbG/HpnK family deacetylase</fullName>
    </submittedName>
</protein>
<proteinExistence type="predicted"/>
<comment type="caution">
    <text evidence="6">The sequence shown here is derived from an EMBL/GenBank/DDBJ whole genome shotgun (WGS) entry which is preliminary data.</text>
</comment>
<dbReference type="Pfam" id="PF04794">
    <property type="entry name" value="YdjC"/>
    <property type="match status" value="1"/>
</dbReference>
<evidence type="ECO:0000256" key="1">
    <source>
        <dbReference type="ARBA" id="ARBA00001946"/>
    </source>
</evidence>
<dbReference type="Gene3D" id="3.20.20.370">
    <property type="entry name" value="Glycoside hydrolase/deacetylase"/>
    <property type="match status" value="1"/>
</dbReference>
<keyword evidence="7" id="KW-1185">Reference proteome</keyword>
<evidence type="ECO:0000313" key="6">
    <source>
        <dbReference type="EMBL" id="MFC4488949.1"/>
    </source>
</evidence>
<organism evidence="6 7">
    <name type="scientific">Chromobacterium aquaticum</name>
    <dbReference type="NCBI Taxonomy" id="467180"/>
    <lineage>
        <taxon>Bacteria</taxon>
        <taxon>Pseudomonadati</taxon>
        <taxon>Pseudomonadota</taxon>
        <taxon>Betaproteobacteria</taxon>
        <taxon>Neisseriales</taxon>
        <taxon>Chromobacteriaceae</taxon>
        <taxon>Chromobacterium</taxon>
    </lineage>
</organism>
<keyword evidence="2" id="KW-0479">Metal-binding</keyword>
<dbReference type="Proteomes" id="UP001595999">
    <property type="component" value="Unassembled WGS sequence"/>
</dbReference>
<dbReference type="InterPro" id="IPR006879">
    <property type="entry name" value="YdjC-like"/>
</dbReference>
<dbReference type="EMBL" id="JBHSEK010000002">
    <property type="protein sequence ID" value="MFC4488949.1"/>
    <property type="molecule type" value="Genomic_DNA"/>
</dbReference>
<dbReference type="PANTHER" id="PTHR31609:SF1">
    <property type="entry name" value="CARBOHYDRATE DEACETYLASE"/>
    <property type="match status" value="1"/>
</dbReference>